<reference evidence="2" key="2">
    <citation type="submission" date="2020-09" db="EMBL/GenBank/DDBJ databases">
        <authorList>
            <person name="Sun Q."/>
            <person name="Zhou Y."/>
        </authorList>
    </citation>
    <scope>NUCLEOTIDE SEQUENCE</scope>
    <source>
        <strain evidence="2">CGMCC 4.7299</strain>
    </source>
</reference>
<evidence type="ECO:0008006" key="4">
    <source>
        <dbReference type="Google" id="ProtNLM"/>
    </source>
</evidence>
<comment type="caution">
    <text evidence="2">The sequence shown here is derived from an EMBL/GenBank/DDBJ whole genome shotgun (WGS) entry which is preliminary data.</text>
</comment>
<proteinExistence type="predicted"/>
<protein>
    <recommendedName>
        <fullName evidence="4">DUF2306 domain-containing protein</fullName>
    </recommendedName>
</protein>
<dbReference type="Pfam" id="PF10067">
    <property type="entry name" value="DUF2306"/>
    <property type="match status" value="1"/>
</dbReference>
<reference evidence="2" key="1">
    <citation type="journal article" date="2014" name="Int. J. Syst. Evol. Microbiol.">
        <title>Complete genome sequence of Corynebacterium casei LMG S-19264T (=DSM 44701T), isolated from a smear-ripened cheese.</title>
        <authorList>
            <consortium name="US DOE Joint Genome Institute (JGI-PGF)"/>
            <person name="Walter F."/>
            <person name="Albersmeier A."/>
            <person name="Kalinowski J."/>
            <person name="Ruckert C."/>
        </authorList>
    </citation>
    <scope>NUCLEOTIDE SEQUENCE</scope>
    <source>
        <strain evidence="2">CGMCC 4.7299</strain>
    </source>
</reference>
<keyword evidence="1" id="KW-0812">Transmembrane</keyword>
<dbReference type="AlphaFoldDB" id="A0A8J3BXC2"/>
<feature type="transmembrane region" description="Helical" evidence="1">
    <location>
        <begin position="21"/>
        <end position="39"/>
    </location>
</feature>
<organism evidence="2 3">
    <name type="scientific">Mangrovihabitans endophyticus</name>
    <dbReference type="NCBI Taxonomy" id="1751298"/>
    <lineage>
        <taxon>Bacteria</taxon>
        <taxon>Bacillati</taxon>
        <taxon>Actinomycetota</taxon>
        <taxon>Actinomycetes</taxon>
        <taxon>Micromonosporales</taxon>
        <taxon>Micromonosporaceae</taxon>
        <taxon>Mangrovihabitans</taxon>
    </lineage>
</organism>
<feature type="transmembrane region" description="Helical" evidence="1">
    <location>
        <begin position="103"/>
        <end position="122"/>
    </location>
</feature>
<feature type="transmembrane region" description="Helical" evidence="1">
    <location>
        <begin position="128"/>
        <end position="148"/>
    </location>
</feature>
<dbReference type="Proteomes" id="UP000656042">
    <property type="component" value="Unassembled WGS sequence"/>
</dbReference>
<keyword evidence="1" id="KW-0472">Membrane</keyword>
<keyword evidence="1" id="KW-1133">Transmembrane helix</keyword>
<feature type="transmembrane region" description="Helical" evidence="1">
    <location>
        <begin position="205"/>
        <end position="225"/>
    </location>
</feature>
<name>A0A8J3BXC2_9ACTN</name>
<dbReference type="InterPro" id="IPR018750">
    <property type="entry name" value="DUF2306_membrane"/>
</dbReference>
<evidence type="ECO:0000313" key="3">
    <source>
        <dbReference type="Proteomes" id="UP000656042"/>
    </source>
</evidence>
<feature type="transmembrane region" description="Helical" evidence="1">
    <location>
        <begin position="69"/>
        <end position="91"/>
    </location>
</feature>
<evidence type="ECO:0000313" key="2">
    <source>
        <dbReference type="EMBL" id="GGK79773.1"/>
    </source>
</evidence>
<accession>A0A8J3BXC2</accession>
<evidence type="ECO:0000256" key="1">
    <source>
        <dbReference type="SAM" id="Phobius"/>
    </source>
</evidence>
<feature type="transmembrane region" description="Helical" evidence="1">
    <location>
        <begin position="169"/>
        <end position="193"/>
    </location>
</feature>
<keyword evidence="3" id="KW-1185">Reference proteome</keyword>
<sequence length="251" mass="26884">MTVATSNPPATATRRRRSGRVRWTAVTLLSVAITGYFVGQYATGSLAALGEQGVGLAATYADRPVPVQAAFYAHITFAGLALVAGPFQFATMIRRRWPVVHRWIGRTYLASIALGAPAALVMSFFSSAAVAGFFGFGTLALLWAWTSYRGYRAIRNGDIASHQAWMIRSFALTFAAPTLRLWLGVLMGAQLSLHLAPAADAFTNAYAVVPFLCWLPNIVVAEMMIRRRDLPGLRFSSSPAARSAAAGAAGI</sequence>
<dbReference type="EMBL" id="BMMX01000002">
    <property type="protein sequence ID" value="GGK79773.1"/>
    <property type="molecule type" value="Genomic_DNA"/>
</dbReference>
<gene>
    <name evidence="2" type="ORF">GCM10012284_12220</name>
</gene>